<keyword evidence="1" id="KW-0472">Membrane</keyword>
<feature type="transmembrane region" description="Helical" evidence="1">
    <location>
        <begin position="6"/>
        <end position="29"/>
    </location>
</feature>
<dbReference type="EMBL" id="JBEPLS010000038">
    <property type="protein sequence ID" value="MET3606131.1"/>
    <property type="molecule type" value="Genomic_DNA"/>
</dbReference>
<organism evidence="2 3">
    <name type="scientific">Sphaerotilus sulfidivorans</name>
    <dbReference type="NCBI Taxonomy" id="639200"/>
    <lineage>
        <taxon>Bacteria</taxon>
        <taxon>Pseudomonadati</taxon>
        <taxon>Pseudomonadota</taxon>
        <taxon>Betaproteobacteria</taxon>
        <taxon>Burkholderiales</taxon>
        <taxon>Sphaerotilaceae</taxon>
        <taxon>Sphaerotilus</taxon>
    </lineage>
</organism>
<name>A0ABV2IT48_9BURK</name>
<sequence length="44" mass="4809">MQRIAAPMVGGMLTAPLLSMFVVPVAFLLMRRSKTQEISDGSTR</sequence>
<dbReference type="SUPFAM" id="SSF82866">
    <property type="entry name" value="Multidrug efflux transporter AcrB transmembrane domain"/>
    <property type="match status" value="1"/>
</dbReference>
<dbReference type="Proteomes" id="UP001549111">
    <property type="component" value="Unassembled WGS sequence"/>
</dbReference>
<gene>
    <name evidence="2" type="ORF">ABIC99_003967</name>
</gene>
<keyword evidence="3" id="KW-1185">Reference proteome</keyword>
<keyword evidence="1" id="KW-1133">Transmembrane helix</keyword>
<keyword evidence="1" id="KW-0812">Transmembrane</keyword>
<protein>
    <submittedName>
        <fullName evidence="2">Cu/Ag efflux pump CusA</fullName>
    </submittedName>
</protein>
<evidence type="ECO:0000313" key="3">
    <source>
        <dbReference type="Proteomes" id="UP001549111"/>
    </source>
</evidence>
<dbReference type="Gene3D" id="1.20.1640.10">
    <property type="entry name" value="Multidrug efflux transporter AcrB transmembrane domain"/>
    <property type="match status" value="1"/>
</dbReference>
<accession>A0ABV2IT48</accession>
<evidence type="ECO:0000256" key="1">
    <source>
        <dbReference type="SAM" id="Phobius"/>
    </source>
</evidence>
<evidence type="ECO:0000313" key="2">
    <source>
        <dbReference type="EMBL" id="MET3606131.1"/>
    </source>
</evidence>
<proteinExistence type="predicted"/>
<dbReference type="RefSeq" id="WP_256365871.1">
    <property type="nucleotide sequence ID" value="NZ_CP035708.1"/>
</dbReference>
<reference evidence="2 3" key="1">
    <citation type="submission" date="2024-06" db="EMBL/GenBank/DDBJ databases">
        <title>Genomic Encyclopedia of Type Strains, Phase IV (KMG-IV): sequencing the most valuable type-strain genomes for metagenomic binning, comparative biology and taxonomic classification.</title>
        <authorList>
            <person name="Goeker M."/>
        </authorList>
    </citation>
    <scope>NUCLEOTIDE SEQUENCE [LARGE SCALE GENOMIC DNA]</scope>
    <source>
        <strain evidence="2 3">D-501</strain>
    </source>
</reference>
<comment type="caution">
    <text evidence="2">The sequence shown here is derived from an EMBL/GenBank/DDBJ whole genome shotgun (WGS) entry which is preliminary data.</text>
</comment>